<keyword evidence="3" id="KW-1185">Reference proteome</keyword>
<name>A0A4Z2I5H8_9TELE</name>
<comment type="caution">
    <text evidence="2">The sequence shown here is derived from an EMBL/GenBank/DDBJ whole genome shotgun (WGS) entry which is preliminary data.</text>
</comment>
<gene>
    <name evidence="2" type="ORF">EYF80_017308</name>
</gene>
<reference evidence="2 3" key="1">
    <citation type="submission" date="2019-03" db="EMBL/GenBank/DDBJ databases">
        <title>First draft genome of Liparis tanakae, snailfish: a comprehensive survey of snailfish specific genes.</title>
        <authorList>
            <person name="Kim W."/>
            <person name="Song I."/>
            <person name="Jeong J.-H."/>
            <person name="Kim D."/>
            <person name="Kim S."/>
            <person name="Ryu S."/>
            <person name="Song J.Y."/>
            <person name="Lee S.K."/>
        </authorList>
    </citation>
    <scope>NUCLEOTIDE SEQUENCE [LARGE SCALE GENOMIC DNA]</scope>
    <source>
        <tissue evidence="2">Muscle</tissue>
    </source>
</reference>
<organism evidence="2 3">
    <name type="scientific">Liparis tanakae</name>
    <name type="common">Tanaka's snailfish</name>
    <dbReference type="NCBI Taxonomy" id="230148"/>
    <lineage>
        <taxon>Eukaryota</taxon>
        <taxon>Metazoa</taxon>
        <taxon>Chordata</taxon>
        <taxon>Craniata</taxon>
        <taxon>Vertebrata</taxon>
        <taxon>Euteleostomi</taxon>
        <taxon>Actinopterygii</taxon>
        <taxon>Neopterygii</taxon>
        <taxon>Teleostei</taxon>
        <taxon>Neoteleostei</taxon>
        <taxon>Acanthomorphata</taxon>
        <taxon>Eupercaria</taxon>
        <taxon>Perciformes</taxon>
        <taxon>Cottioidei</taxon>
        <taxon>Cottales</taxon>
        <taxon>Liparidae</taxon>
        <taxon>Liparis</taxon>
    </lineage>
</organism>
<dbReference type="Proteomes" id="UP000314294">
    <property type="component" value="Unassembled WGS sequence"/>
</dbReference>
<protein>
    <submittedName>
        <fullName evidence="2">Uncharacterized protein</fullName>
    </submittedName>
</protein>
<accession>A0A4Z2I5H8</accession>
<evidence type="ECO:0000313" key="3">
    <source>
        <dbReference type="Proteomes" id="UP000314294"/>
    </source>
</evidence>
<dbReference type="EMBL" id="SRLO01000136">
    <property type="protein sequence ID" value="TNN72532.1"/>
    <property type="molecule type" value="Genomic_DNA"/>
</dbReference>
<sequence>MTRHDASLHRTTAFVSGWGRLRRGFGETQHGAGCSDELSAPQQHSGREVAESSIPPERCLFTRPPLCRGGEEVAALHNYTIRQREEQLTSSEPVDVLSSLDAAKRRRAVNKVYCRVALRQGFT</sequence>
<evidence type="ECO:0000313" key="2">
    <source>
        <dbReference type="EMBL" id="TNN72532.1"/>
    </source>
</evidence>
<feature type="region of interest" description="Disordered" evidence="1">
    <location>
        <begin position="28"/>
        <end position="54"/>
    </location>
</feature>
<dbReference type="AlphaFoldDB" id="A0A4Z2I5H8"/>
<proteinExistence type="predicted"/>
<evidence type="ECO:0000256" key="1">
    <source>
        <dbReference type="SAM" id="MobiDB-lite"/>
    </source>
</evidence>